<reference evidence="4" key="1">
    <citation type="submission" date="2020-11" db="EMBL/GenBank/DDBJ databases">
        <authorList>
            <person name="Tran Van P."/>
        </authorList>
    </citation>
    <scope>NUCLEOTIDE SEQUENCE</scope>
</reference>
<dbReference type="GO" id="GO:0006355">
    <property type="term" value="P:regulation of DNA-templated transcription"/>
    <property type="evidence" value="ECO:0007669"/>
    <property type="project" value="TreeGrafter"/>
</dbReference>
<dbReference type="PANTHER" id="PTHR16088:SF3">
    <property type="entry name" value="GON-4-LIKE PROTEIN"/>
    <property type="match status" value="1"/>
</dbReference>
<keyword evidence="3" id="KW-0539">Nucleus</keyword>
<evidence type="ECO:0000256" key="1">
    <source>
        <dbReference type="ARBA" id="ARBA00023015"/>
    </source>
</evidence>
<protein>
    <submittedName>
        <fullName evidence="4">Uncharacterized protein</fullName>
    </submittedName>
</protein>
<evidence type="ECO:0000313" key="4">
    <source>
        <dbReference type="EMBL" id="CAD7605372.1"/>
    </source>
</evidence>
<dbReference type="GO" id="GO:0005634">
    <property type="term" value="C:nucleus"/>
    <property type="evidence" value="ECO:0007669"/>
    <property type="project" value="TreeGrafter"/>
</dbReference>
<evidence type="ECO:0000256" key="2">
    <source>
        <dbReference type="ARBA" id="ARBA00023163"/>
    </source>
</evidence>
<gene>
    <name evidence="4" type="ORF">TGEB3V08_LOCUS9498</name>
</gene>
<dbReference type="GO" id="GO:0003712">
    <property type="term" value="F:transcription coregulator activity"/>
    <property type="evidence" value="ECO:0007669"/>
    <property type="project" value="TreeGrafter"/>
</dbReference>
<name>A0A7R9PQH2_TIMGE</name>
<dbReference type="AlphaFoldDB" id="A0A7R9PQH2"/>
<accession>A0A7R9PQH2</accession>
<keyword evidence="2" id="KW-0804">Transcription</keyword>
<proteinExistence type="predicted"/>
<dbReference type="PANTHER" id="PTHR16088">
    <property type="entry name" value="YY1 ASSOCIATED PROTEIN-RELATED"/>
    <property type="match status" value="1"/>
</dbReference>
<keyword evidence="1" id="KW-0805">Transcription regulation</keyword>
<dbReference type="InterPro" id="IPR052435">
    <property type="entry name" value="YY1-Transcr_Regul"/>
</dbReference>
<sequence>MSVRANFAPDVKSVLNAIAFNRTLAYADDQGSLTSYLTTPHYYPDIDNMEQLYESGLTISIPNFDGQKDIIDVLLVNSDPDNKFPFVSPYQDSVDTVMRRGYESGIINKWQSDDRYEVMLSARNRIKPVELKPLELSHVQTSFYILLGVHPTEIRTSISPSSAVGLNTTGALANYATQAGVNKCRAWMSKKRDSSDLAVEEVEVLSTMEDELEKQLDAKASKSNLSVANVKNILKHVITNEHVLAMVRHTIKGNVITNEDLPFQPKLTRAKTKELMKAQPELSWPVTAVTPVKKPLKCHVLMDQELPEDSSDEEYNPNNEDQLSTLTIPPTATHVAGTSSCSTATHVARTFFRSTVINVARTSFRSTATNVAGTHSSTFFLPAPEVEGMDNNTCHFG</sequence>
<dbReference type="EMBL" id="OE844445">
    <property type="protein sequence ID" value="CAD7605372.1"/>
    <property type="molecule type" value="Genomic_DNA"/>
</dbReference>
<organism evidence="4">
    <name type="scientific">Timema genevievae</name>
    <name type="common">Walking stick</name>
    <dbReference type="NCBI Taxonomy" id="629358"/>
    <lineage>
        <taxon>Eukaryota</taxon>
        <taxon>Metazoa</taxon>
        <taxon>Ecdysozoa</taxon>
        <taxon>Arthropoda</taxon>
        <taxon>Hexapoda</taxon>
        <taxon>Insecta</taxon>
        <taxon>Pterygota</taxon>
        <taxon>Neoptera</taxon>
        <taxon>Polyneoptera</taxon>
        <taxon>Phasmatodea</taxon>
        <taxon>Timematodea</taxon>
        <taxon>Timematoidea</taxon>
        <taxon>Timematidae</taxon>
        <taxon>Timema</taxon>
    </lineage>
</organism>
<evidence type="ECO:0000256" key="3">
    <source>
        <dbReference type="ARBA" id="ARBA00023242"/>
    </source>
</evidence>